<dbReference type="InterPro" id="IPR006274">
    <property type="entry name" value="CarbamoylP_synth_ssu"/>
</dbReference>
<dbReference type="PRINTS" id="PR00099">
    <property type="entry name" value="CPSGATASE"/>
</dbReference>
<reference evidence="13 14" key="1">
    <citation type="submission" date="2019-02" db="EMBL/GenBank/DDBJ databases">
        <authorList>
            <person name="Manzano-Marin A."/>
            <person name="Manzano-Marin A."/>
        </authorList>
    </citation>
    <scope>NUCLEOTIDE SEQUENCE [LARGE SCALE GENOMIC DNA]</scope>
    <source>
        <strain evidence="13 14">BuCipiceae</strain>
    </source>
</reference>
<accession>A0A803GCH0</accession>
<dbReference type="Pfam" id="PF00117">
    <property type="entry name" value="GATase"/>
    <property type="match status" value="1"/>
</dbReference>
<dbReference type="HAMAP" id="MF_01209">
    <property type="entry name" value="CPSase_S_chain"/>
    <property type="match status" value="1"/>
</dbReference>
<comment type="caution">
    <text evidence="11">Lacks conserved residue(s) required for the propagation of feature annotation.</text>
</comment>
<dbReference type="InterPro" id="IPR017926">
    <property type="entry name" value="GATASE"/>
</dbReference>
<dbReference type="RefSeq" id="WP_154049167.1">
    <property type="nucleotide sequence ID" value="NZ_LR217739.1"/>
</dbReference>
<dbReference type="CDD" id="cd01744">
    <property type="entry name" value="GATase1_CPSase"/>
    <property type="match status" value="1"/>
</dbReference>
<dbReference type="PANTHER" id="PTHR43418:SF7">
    <property type="entry name" value="CARBAMOYL-PHOSPHATE SYNTHASE SMALL CHAIN"/>
    <property type="match status" value="1"/>
</dbReference>
<dbReference type="Gene3D" id="3.40.50.880">
    <property type="match status" value="1"/>
</dbReference>
<dbReference type="NCBIfam" id="TIGR01368">
    <property type="entry name" value="CPSaseIIsmall"/>
    <property type="match status" value="1"/>
</dbReference>
<dbReference type="UniPathway" id="UPA00068">
    <property type="reaction ID" value="UER00171"/>
</dbReference>
<keyword evidence="6 11" id="KW-0067">ATP-binding</keyword>
<comment type="catalytic activity">
    <reaction evidence="10 11">
        <text>L-glutamine + H2O = L-glutamate + NH4(+)</text>
        <dbReference type="Rhea" id="RHEA:15889"/>
        <dbReference type="ChEBI" id="CHEBI:15377"/>
        <dbReference type="ChEBI" id="CHEBI:28938"/>
        <dbReference type="ChEBI" id="CHEBI:29985"/>
        <dbReference type="ChEBI" id="CHEBI:58359"/>
    </reaction>
</comment>
<dbReference type="Gene3D" id="3.50.30.20">
    <property type="entry name" value="Carbamoyl-phosphate synthase small subunit, N-terminal domain"/>
    <property type="match status" value="1"/>
</dbReference>
<keyword evidence="8 11" id="KW-0665">Pyrimidine biosynthesis</keyword>
<feature type="active site" evidence="11">
    <location>
        <position position="347"/>
    </location>
</feature>
<feature type="binding site" evidence="11">
    <location>
        <position position="306"/>
    </location>
    <ligand>
        <name>L-glutamine</name>
        <dbReference type="ChEBI" id="CHEBI:58359"/>
    </ligand>
</feature>
<comment type="catalytic activity">
    <reaction evidence="9 11">
        <text>hydrogencarbonate + L-glutamine + 2 ATP + H2O = carbamoyl phosphate + L-glutamate + 2 ADP + phosphate + 2 H(+)</text>
        <dbReference type="Rhea" id="RHEA:18633"/>
        <dbReference type="ChEBI" id="CHEBI:15377"/>
        <dbReference type="ChEBI" id="CHEBI:15378"/>
        <dbReference type="ChEBI" id="CHEBI:17544"/>
        <dbReference type="ChEBI" id="CHEBI:29985"/>
        <dbReference type="ChEBI" id="CHEBI:30616"/>
        <dbReference type="ChEBI" id="CHEBI:43474"/>
        <dbReference type="ChEBI" id="CHEBI:58228"/>
        <dbReference type="ChEBI" id="CHEBI:58359"/>
        <dbReference type="ChEBI" id="CHEBI:456216"/>
        <dbReference type="EC" id="6.3.5.5"/>
    </reaction>
</comment>
<comment type="similarity">
    <text evidence="3 11">Belongs to the CarA family.</text>
</comment>
<dbReference type="PRINTS" id="PR00096">
    <property type="entry name" value="GATASE"/>
</dbReference>
<keyword evidence="4 11" id="KW-0436">Ligase</keyword>
<evidence type="ECO:0000256" key="10">
    <source>
        <dbReference type="ARBA" id="ARBA00049285"/>
    </source>
</evidence>
<evidence type="ECO:0000256" key="9">
    <source>
        <dbReference type="ARBA" id="ARBA00048816"/>
    </source>
</evidence>
<dbReference type="InterPro" id="IPR035686">
    <property type="entry name" value="CPSase_GATase1"/>
</dbReference>
<feature type="binding site" evidence="11">
    <location>
        <position position="265"/>
    </location>
    <ligand>
        <name>L-glutamine</name>
        <dbReference type="ChEBI" id="CHEBI:58359"/>
    </ligand>
</feature>
<comment type="function">
    <text evidence="11">Small subunit of the glutamine-dependent carbamoyl phosphate synthetase (CPSase). CPSase catalyzes the formation of carbamoyl phosphate from the ammonia moiety of glutamine, carbonate, and phosphate donated by ATP, constituting the first step of 2 biosynthetic pathways, one leading to arginine and/or urea and the other to pyrimidine nucleotides. The small subunit (glutamine amidotransferase) binds and cleaves glutamine to supply the large subunit with the substrate ammonia.</text>
</comment>
<feature type="region of interest" description="CPSase" evidence="11">
    <location>
        <begin position="1"/>
        <end position="177"/>
    </location>
</feature>
<dbReference type="EC" id="6.3.5.5" evidence="11"/>
<dbReference type="InterPro" id="IPR050472">
    <property type="entry name" value="Anth_synth/Amidotransfase"/>
</dbReference>
<evidence type="ECO:0000256" key="8">
    <source>
        <dbReference type="ARBA" id="ARBA00022975"/>
    </source>
</evidence>
<sequence>MKQLAHLVLEDGTIFQGITAGVEGETVGEIVFNTAMTGYQEILTDPSYSGQIISFTCPHIGNVGTNKIDEESDKIYANGIIVRSISYQDSNFRSTENLSQYIKKKNIIAITDVDTRKITHILRKYGSQYGCIQSAKYMNIQNAFKKIEINKNIKKNNPIISIGTKNIKKWNIENSQYKYTKKIFHVIVFDFGIKTSILNILEAKGCKITLIPFDTPINIILSLKPSGILLSNGPGDPRSYYTAIKNIKKLLNFSIPIFGICLGHQILALSLGSKIIKMKFGHHGSNHPVQNIQTKRVFITTQNHNFVIDPKTIQKNMLITHISLFDKTIQGITLKNHPSFSFQGHPESNPGTHDIQKLFDIFINNMKNKEKFICPKETI</sequence>
<dbReference type="FunFam" id="3.50.30.20:FF:000001">
    <property type="entry name" value="Carbamoyl-phosphate synthase small chain"/>
    <property type="match status" value="1"/>
</dbReference>
<dbReference type="InterPro" id="IPR036480">
    <property type="entry name" value="CarbP_synth_ssu_N_sf"/>
</dbReference>
<evidence type="ECO:0000259" key="12">
    <source>
        <dbReference type="SMART" id="SM01097"/>
    </source>
</evidence>
<comment type="pathway">
    <text evidence="2 11">Amino-acid biosynthesis; L-arginine biosynthesis; carbamoyl phosphate from bicarbonate: step 1/1.</text>
</comment>
<dbReference type="InterPro" id="IPR029062">
    <property type="entry name" value="Class_I_gatase-like"/>
</dbReference>
<feature type="binding site" evidence="11">
    <location>
        <position position="233"/>
    </location>
    <ligand>
        <name>L-glutamine</name>
        <dbReference type="ChEBI" id="CHEBI:58359"/>
    </ligand>
</feature>
<dbReference type="EMBL" id="LR217739">
    <property type="protein sequence ID" value="VFP88012.1"/>
    <property type="molecule type" value="Genomic_DNA"/>
</dbReference>
<evidence type="ECO:0000256" key="2">
    <source>
        <dbReference type="ARBA" id="ARBA00005077"/>
    </source>
</evidence>
<evidence type="ECO:0000313" key="14">
    <source>
        <dbReference type="Proteomes" id="UP000294455"/>
    </source>
</evidence>
<dbReference type="GO" id="GO:0004088">
    <property type="term" value="F:carbamoyl-phosphate synthase (glutamine-hydrolyzing) activity"/>
    <property type="evidence" value="ECO:0007669"/>
    <property type="project" value="UniProtKB-UniRule"/>
</dbReference>
<dbReference type="GO" id="GO:0006526">
    <property type="term" value="P:L-arginine biosynthetic process"/>
    <property type="evidence" value="ECO:0007669"/>
    <property type="project" value="UniProtKB-UniRule"/>
</dbReference>
<feature type="binding site" evidence="11">
    <location>
        <position position="235"/>
    </location>
    <ligand>
        <name>L-glutamine</name>
        <dbReference type="ChEBI" id="CHEBI:58359"/>
    </ligand>
</feature>
<evidence type="ECO:0000313" key="13">
    <source>
        <dbReference type="EMBL" id="VFP88012.1"/>
    </source>
</evidence>
<dbReference type="Proteomes" id="UP000294455">
    <property type="component" value="Chromosome"/>
</dbReference>
<feature type="domain" description="Carbamoyl-phosphate synthase small subunit N-terminal" evidence="12">
    <location>
        <begin position="3"/>
        <end position="133"/>
    </location>
</feature>
<dbReference type="GO" id="GO:0005524">
    <property type="term" value="F:ATP binding"/>
    <property type="evidence" value="ECO:0007669"/>
    <property type="project" value="UniProtKB-UniRule"/>
</dbReference>
<dbReference type="InterPro" id="IPR002474">
    <property type="entry name" value="CarbamoylP_synth_ssu_N"/>
</dbReference>
<evidence type="ECO:0000256" key="3">
    <source>
        <dbReference type="ARBA" id="ARBA00007800"/>
    </source>
</evidence>
<evidence type="ECO:0000256" key="4">
    <source>
        <dbReference type="ARBA" id="ARBA00022598"/>
    </source>
</evidence>
<feature type="binding site" evidence="11">
    <location>
        <position position="47"/>
    </location>
    <ligand>
        <name>L-glutamine</name>
        <dbReference type="ChEBI" id="CHEBI:58359"/>
    </ligand>
</feature>
<dbReference type="Pfam" id="PF00988">
    <property type="entry name" value="CPSase_sm_chain"/>
    <property type="match status" value="1"/>
</dbReference>
<dbReference type="PRINTS" id="PR00097">
    <property type="entry name" value="ANTSNTHASEII"/>
</dbReference>
<organism evidence="13 14">
    <name type="scientific">Buchnera aphidicola</name>
    <name type="common">Cinara piceae</name>
    <dbReference type="NCBI Taxonomy" id="1660043"/>
    <lineage>
        <taxon>Bacteria</taxon>
        <taxon>Pseudomonadati</taxon>
        <taxon>Pseudomonadota</taxon>
        <taxon>Gammaproteobacteria</taxon>
        <taxon>Enterobacterales</taxon>
        <taxon>Erwiniaceae</taxon>
        <taxon>Buchnera</taxon>
    </lineage>
</organism>
<dbReference type="PROSITE" id="PS51273">
    <property type="entry name" value="GATASE_TYPE_1"/>
    <property type="match status" value="1"/>
</dbReference>
<keyword evidence="5 11" id="KW-0547">Nucleotide-binding</keyword>
<dbReference type="UniPathway" id="UPA00070">
    <property type="reaction ID" value="UER00115"/>
</dbReference>
<feature type="active site" evidence="11">
    <location>
        <position position="345"/>
    </location>
</feature>
<feature type="active site" description="Nucleophile" evidence="11">
    <location>
        <position position="261"/>
    </location>
</feature>
<feature type="binding site" evidence="11">
    <location>
        <position position="303"/>
    </location>
    <ligand>
        <name>L-glutamine</name>
        <dbReference type="ChEBI" id="CHEBI:58359"/>
    </ligand>
</feature>
<evidence type="ECO:0000256" key="11">
    <source>
        <dbReference type="HAMAP-Rule" id="MF_01209"/>
    </source>
</evidence>
<name>A0A803GCH0_9GAMM</name>
<protein>
    <recommendedName>
        <fullName evidence="11">Carbamoyl phosphate synthase small chain</fullName>
        <ecNumber evidence="11">6.3.5.5</ecNumber>
    </recommendedName>
    <alternativeName>
        <fullName evidence="11">Carbamoyl phosphate synthetase glutamine chain</fullName>
    </alternativeName>
</protein>
<keyword evidence="7 11" id="KW-0315">Glutamine amidotransferase</keyword>
<dbReference type="AlphaFoldDB" id="A0A803GCH0"/>
<dbReference type="SMART" id="SM01097">
    <property type="entry name" value="CPSase_sm_chain"/>
    <property type="match status" value="1"/>
</dbReference>
<evidence type="ECO:0000256" key="1">
    <source>
        <dbReference type="ARBA" id="ARBA00004812"/>
    </source>
</evidence>
<evidence type="ECO:0000256" key="7">
    <source>
        <dbReference type="ARBA" id="ARBA00022962"/>
    </source>
</evidence>
<dbReference type="NCBIfam" id="NF009475">
    <property type="entry name" value="PRK12838.1"/>
    <property type="match status" value="1"/>
</dbReference>
<gene>
    <name evidence="11 13" type="primary">carA</name>
    <name evidence="13" type="ORF">BUCIPICE3303_097</name>
</gene>
<dbReference type="GO" id="GO:0044205">
    <property type="term" value="P:'de novo' UMP biosynthetic process"/>
    <property type="evidence" value="ECO:0007669"/>
    <property type="project" value="UniProtKB-UniRule"/>
</dbReference>
<dbReference type="OrthoDB" id="9804328at2"/>
<comment type="pathway">
    <text evidence="1 11">Pyrimidine metabolism; UMP biosynthesis via de novo pathway; (S)-dihydroorotate from bicarbonate: step 1/3.</text>
</comment>
<comment type="subunit">
    <text evidence="11">Composed of two chains; the small (or glutamine) chain promotes the hydrolysis of glutamine to ammonia, which is used by the large (or ammonia) chain to synthesize carbamoyl phosphate. Tetramer of heterodimers (alpha,beta)4.</text>
</comment>
<proteinExistence type="inferred from homology"/>
<evidence type="ECO:0000256" key="6">
    <source>
        <dbReference type="ARBA" id="ARBA00022840"/>
    </source>
</evidence>
<dbReference type="GO" id="GO:0006207">
    <property type="term" value="P:'de novo' pyrimidine nucleobase biosynthetic process"/>
    <property type="evidence" value="ECO:0007669"/>
    <property type="project" value="InterPro"/>
</dbReference>
<dbReference type="SUPFAM" id="SSF52317">
    <property type="entry name" value="Class I glutamine amidotransferase-like"/>
    <property type="match status" value="1"/>
</dbReference>
<feature type="binding site" evidence="11">
    <location>
        <position position="262"/>
    </location>
    <ligand>
        <name>L-glutamine</name>
        <dbReference type="ChEBI" id="CHEBI:58359"/>
    </ligand>
</feature>
<dbReference type="SUPFAM" id="SSF52021">
    <property type="entry name" value="Carbamoyl phosphate synthetase, small subunit N-terminal domain"/>
    <property type="match status" value="1"/>
</dbReference>
<keyword evidence="11" id="KW-0055">Arginine biosynthesis</keyword>
<dbReference type="PANTHER" id="PTHR43418">
    <property type="entry name" value="MULTIFUNCTIONAL TRYPTOPHAN BIOSYNTHESIS PROTEIN-RELATED"/>
    <property type="match status" value="1"/>
</dbReference>
<evidence type="ECO:0000256" key="5">
    <source>
        <dbReference type="ARBA" id="ARBA00022741"/>
    </source>
</evidence>
<dbReference type="GO" id="GO:0006541">
    <property type="term" value="P:glutamine metabolic process"/>
    <property type="evidence" value="ECO:0007669"/>
    <property type="project" value="InterPro"/>
</dbReference>
<keyword evidence="11" id="KW-0028">Amino-acid biosynthesis</keyword>